<evidence type="ECO:0000256" key="2">
    <source>
        <dbReference type="PROSITE-ProRule" id="PRU00335"/>
    </source>
</evidence>
<keyword evidence="5" id="KW-1185">Reference proteome</keyword>
<evidence type="ECO:0000313" key="5">
    <source>
        <dbReference type="Proteomes" id="UP001595704"/>
    </source>
</evidence>
<keyword evidence="1 2" id="KW-0238">DNA-binding</keyword>
<evidence type="ECO:0000313" key="4">
    <source>
        <dbReference type="EMBL" id="MFC3640160.1"/>
    </source>
</evidence>
<organism evidence="4 5">
    <name type="scientific">Camelimonas fluminis</name>
    <dbReference type="NCBI Taxonomy" id="1576911"/>
    <lineage>
        <taxon>Bacteria</taxon>
        <taxon>Pseudomonadati</taxon>
        <taxon>Pseudomonadota</taxon>
        <taxon>Alphaproteobacteria</taxon>
        <taxon>Hyphomicrobiales</taxon>
        <taxon>Chelatococcaceae</taxon>
        <taxon>Camelimonas</taxon>
    </lineage>
</organism>
<accession>A0ABV7UNV2</accession>
<evidence type="ECO:0000256" key="1">
    <source>
        <dbReference type="ARBA" id="ARBA00023125"/>
    </source>
</evidence>
<dbReference type="Gene3D" id="1.10.357.10">
    <property type="entry name" value="Tetracycline Repressor, domain 2"/>
    <property type="match status" value="1"/>
</dbReference>
<proteinExistence type="predicted"/>
<dbReference type="PANTHER" id="PTHR30055:SF226">
    <property type="entry name" value="HTH-TYPE TRANSCRIPTIONAL REGULATOR PKSA"/>
    <property type="match status" value="1"/>
</dbReference>
<dbReference type="InterPro" id="IPR001647">
    <property type="entry name" value="HTH_TetR"/>
</dbReference>
<dbReference type="RefSeq" id="WP_191321363.1">
    <property type="nucleotide sequence ID" value="NZ_BNCG01000069.1"/>
</dbReference>
<feature type="DNA-binding region" description="H-T-H motif" evidence="2">
    <location>
        <begin position="42"/>
        <end position="61"/>
    </location>
</feature>
<dbReference type="Pfam" id="PF00440">
    <property type="entry name" value="TetR_N"/>
    <property type="match status" value="1"/>
</dbReference>
<reference evidence="5" key="1">
    <citation type="journal article" date="2019" name="Int. J. Syst. Evol. Microbiol.">
        <title>The Global Catalogue of Microorganisms (GCM) 10K type strain sequencing project: providing services to taxonomists for standard genome sequencing and annotation.</title>
        <authorList>
            <consortium name="The Broad Institute Genomics Platform"/>
            <consortium name="The Broad Institute Genome Sequencing Center for Infectious Disease"/>
            <person name="Wu L."/>
            <person name="Ma J."/>
        </authorList>
    </citation>
    <scope>NUCLEOTIDE SEQUENCE [LARGE SCALE GENOMIC DNA]</scope>
    <source>
        <strain evidence="5">KCTC 42282</strain>
    </source>
</reference>
<dbReference type="InterPro" id="IPR036271">
    <property type="entry name" value="Tet_transcr_reg_TetR-rel_C_sf"/>
</dbReference>
<protein>
    <submittedName>
        <fullName evidence="4">TetR/AcrR family transcriptional regulator</fullName>
    </submittedName>
</protein>
<dbReference type="Proteomes" id="UP001595704">
    <property type="component" value="Unassembled WGS sequence"/>
</dbReference>
<dbReference type="PROSITE" id="PS50977">
    <property type="entry name" value="HTH_TETR_2"/>
    <property type="match status" value="1"/>
</dbReference>
<dbReference type="SUPFAM" id="SSF48498">
    <property type="entry name" value="Tetracyclin repressor-like, C-terminal domain"/>
    <property type="match status" value="1"/>
</dbReference>
<dbReference type="InterPro" id="IPR009057">
    <property type="entry name" value="Homeodomain-like_sf"/>
</dbReference>
<dbReference type="EMBL" id="JBHRYC010000121">
    <property type="protein sequence ID" value="MFC3640160.1"/>
    <property type="molecule type" value="Genomic_DNA"/>
</dbReference>
<comment type="caution">
    <text evidence="4">The sequence shown here is derived from an EMBL/GenBank/DDBJ whole genome shotgun (WGS) entry which is preliminary data.</text>
</comment>
<gene>
    <name evidence="4" type="ORF">ACFONL_22755</name>
</gene>
<sequence>MTEERPKLYRGTSARERQAARREQLVRAAIAVYGATGYRNATIKAVCEAAGLTERYFYESFASSEALLIASFETVNAAFGQAIDAAIREERDPEARVRAMLRAYYAALQAAPTSARVFIVEIGGISPAVDAAARQALRRFADRLAAAWGMEAAASEIVSVGVIGAIIRIAFAWIASDYGWPLQDVIDAAFRICAVMTV</sequence>
<name>A0ABV7UNV2_9HYPH</name>
<dbReference type="SUPFAM" id="SSF46689">
    <property type="entry name" value="Homeodomain-like"/>
    <property type="match status" value="1"/>
</dbReference>
<feature type="domain" description="HTH tetR-type" evidence="3">
    <location>
        <begin position="19"/>
        <end position="79"/>
    </location>
</feature>
<dbReference type="PANTHER" id="PTHR30055">
    <property type="entry name" value="HTH-TYPE TRANSCRIPTIONAL REGULATOR RUTR"/>
    <property type="match status" value="1"/>
</dbReference>
<evidence type="ECO:0000259" key="3">
    <source>
        <dbReference type="PROSITE" id="PS50977"/>
    </source>
</evidence>
<dbReference type="InterPro" id="IPR050109">
    <property type="entry name" value="HTH-type_TetR-like_transc_reg"/>
</dbReference>